<organism evidence="7 8">
    <name type="scientific">Cyphellophora europaea (strain CBS 101466)</name>
    <name type="common">Phialophora europaea</name>
    <dbReference type="NCBI Taxonomy" id="1220924"/>
    <lineage>
        <taxon>Eukaryota</taxon>
        <taxon>Fungi</taxon>
        <taxon>Dikarya</taxon>
        <taxon>Ascomycota</taxon>
        <taxon>Pezizomycotina</taxon>
        <taxon>Eurotiomycetes</taxon>
        <taxon>Chaetothyriomycetidae</taxon>
        <taxon>Chaetothyriales</taxon>
        <taxon>Cyphellophoraceae</taxon>
        <taxon>Cyphellophora</taxon>
    </lineage>
</organism>
<dbReference type="EMBL" id="KB822711">
    <property type="protein sequence ID" value="ETN47046.1"/>
    <property type="molecule type" value="Genomic_DNA"/>
</dbReference>
<protein>
    <recommendedName>
        <fullName evidence="6">FAD/NAD(P)-binding domain-containing protein</fullName>
    </recommendedName>
</protein>
<proteinExistence type="inferred from homology"/>
<keyword evidence="8" id="KW-1185">Reference proteome</keyword>
<dbReference type="PANTHER" id="PTHR43706">
    <property type="entry name" value="NADH DEHYDROGENASE"/>
    <property type="match status" value="1"/>
</dbReference>
<dbReference type="InterPro" id="IPR045024">
    <property type="entry name" value="NDH-2"/>
</dbReference>
<dbReference type="PANTHER" id="PTHR43706:SF17">
    <property type="entry name" value="NADH DEHYDROGENASE (EUROFUNG)"/>
    <property type="match status" value="1"/>
</dbReference>
<dbReference type="HOGENOM" id="CLU_021377_1_2_1"/>
<keyword evidence="4" id="KW-0560">Oxidoreductase</keyword>
<dbReference type="AlphaFoldDB" id="W2SE91"/>
<dbReference type="Proteomes" id="UP000030752">
    <property type="component" value="Unassembled WGS sequence"/>
</dbReference>
<dbReference type="PRINTS" id="PR00368">
    <property type="entry name" value="FADPNR"/>
</dbReference>
<name>W2SE91_CYPE1</name>
<accession>W2SE91</accession>
<keyword evidence="5" id="KW-0520">NAD</keyword>
<dbReference type="RefSeq" id="XP_008711758.1">
    <property type="nucleotide sequence ID" value="XM_008713536.1"/>
</dbReference>
<evidence type="ECO:0000256" key="2">
    <source>
        <dbReference type="ARBA" id="ARBA00022630"/>
    </source>
</evidence>
<evidence type="ECO:0000313" key="7">
    <source>
        <dbReference type="EMBL" id="ETN47046.1"/>
    </source>
</evidence>
<keyword evidence="3" id="KW-0274">FAD</keyword>
<dbReference type="InterPro" id="IPR036188">
    <property type="entry name" value="FAD/NAD-bd_sf"/>
</dbReference>
<dbReference type="GO" id="GO:0005739">
    <property type="term" value="C:mitochondrion"/>
    <property type="evidence" value="ECO:0007669"/>
    <property type="project" value="TreeGrafter"/>
</dbReference>
<dbReference type="InParanoid" id="W2SE91"/>
<dbReference type="OrthoDB" id="3244603at2759"/>
<dbReference type="Pfam" id="PF07992">
    <property type="entry name" value="Pyr_redox_2"/>
    <property type="match status" value="1"/>
</dbReference>
<dbReference type="GeneID" id="19968575"/>
<reference evidence="7 8" key="1">
    <citation type="submission" date="2013-03" db="EMBL/GenBank/DDBJ databases">
        <title>The Genome Sequence of Phialophora europaea CBS 101466.</title>
        <authorList>
            <consortium name="The Broad Institute Genomics Platform"/>
            <person name="Cuomo C."/>
            <person name="de Hoog S."/>
            <person name="Gorbushina A."/>
            <person name="Walker B."/>
            <person name="Young S.K."/>
            <person name="Zeng Q."/>
            <person name="Gargeya S."/>
            <person name="Fitzgerald M."/>
            <person name="Haas B."/>
            <person name="Abouelleil A."/>
            <person name="Allen A.W."/>
            <person name="Alvarado L."/>
            <person name="Arachchi H.M."/>
            <person name="Berlin A.M."/>
            <person name="Chapman S.B."/>
            <person name="Gainer-Dewar J."/>
            <person name="Goldberg J."/>
            <person name="Griggs A."/>
            <person name="Gujja S."/>
            <person name="Hansen M."/>
            <person name="Howarth C."/>
            <person name="Imamovic A."/>
            <person name="Ireland A."/>
            <person name="Larimer J."/>
            <person name="McCowan C."/>
            <person name="Murphy C."/>
            <person name="Pearson M."/>
            <person name="Poon T.W."/>
            <person name="Priest M."/>
            <person name="Roberts A."/>
            <person name="Saif S."/>
            <person name="Shea T."/>
            <person name="Sisk P."/>
            <person name="Sykes S."/>
            <person name="Wortman J."/>
            <person name="Nusbaum C."/>
            <person name="Birren B."/>
        </authorList>
    </citation>
    <scope>NUCLEOTIDE SEQUENCE [LARGE SCALE GENOMIC DNA]</scope>
    <source>
        <strain evidence="7 8">CBS 101466</strain>
    </source>
</reference>
<dbReference type="GO" id="GO:0003954">
    <property type="term" value="F:NADH dehydrogenase activity"/>
    <property type="evidence" value="ECO:0007669"/>
    <property type="project" value="InterPro"/>
</dbReference>
<evidence type="ECO:0000256" key="4">
    <source>
        <dbReference type="ARBA" id="ARBA00023002"/>
    </source>
</evidence>
<evidence type="ECO:0000259" key="6">
    <source>
        <dbReference type="Pfam" id="PF07992"/>
    </source>
</evidence>
<feature type="domain" description="FAD/NAD(P)-binding" evidence="6">
    <location>
        <begin position="7"/>
        <end position="338"/>
    </location>
</feature>
<dbReference type="VEuPathDB" id="FungiDB:HMPREF1541_01236"/>
<sequence length="433" mass="48199">MTSSKPRLVVVGSGWAGFYISDHIDLSAYEVTILSPRRTSAYTPLLASAAVGLFNFYLAEESIRSKHRSALRFIKANVLDVDFVSKTCQCAPAFDEDPELAKEEFAIEYDYLVLAPGCQPNTFGTPGVQEHSLFVKNVSDAMKIRKNLFDLLEKASLPNVSEERARALLHIAVVGGGPTGIELTAELDDLCKNELAGLYPSVVEYMSLSIYDVAPHILGAYDEKLHEYATQQLLKRSIDVAPNTKIENVDSDALYIKDRGRVPYGMLIWATGNRHVPLLEKLDVKLPEKGLKRIQTDDRLRVLASGKQGNQLHEGVFALGDAADIERASLPTTAEVACQKSKYLVDNLNKIKAGRPAFEQPFQYTQKRLVSYIGQRDGVIAGKGHNDEGWTGRSAWLAWRSGSLMWNRSWRSRLAILITWILNILFGKEISKI</sequence>
<evidence type="ECO:0000313" key="8">
    <source>
        <dbReference type="Proteomes" id="UP000030752"/>
    </source>
</evidence>
<dbReference type="eggNOG" id="KOG2495">
    <property type="taxonomic scope" value="Eukaryota"/>
</dbReference>
<dbReference type="SUPFAM" id="SSF51905">
    <property type="entry name" value="FAD/NAD(P)-binding domain"/>
    <property type="match status" value="1"/>
</dbReference>
<evidence type="ECO:0000256" key="3">
    <source>
        <dbReference type="ARBA" id="ARBA00022827"/>
    </source>
</evidence>
<keyword evidence="2" id="KW-0285">Flavoprotein</keyword>
<evidence type="ECO:0000256" key="1">
    <source>
        <dbReference type="ARBA" id="ARBA00005272"/>
    </source>
</evidence>
<evidence type="ECO:0000256" key="5">
    <source>
        <dbReference type="ARBA" id="ARBA00023027"/>
    </source>
</evidence>
<dbReference type="InterPro" id="IPR023753">
    <property type="entry name" value="FAD/NAD-binding_dom"/>
</dbReference>
<gene>
    <name evidence="7" type="ORF">HMPREF1541_01236</name>
</gene>
<dbReference type="STRING" id="1220924.W2SE91"/>
<comment type="similarity">
    <text evidence="1">Belongs to the NADH dehydrogenase family.</text>
</comment>
<dbReference type="Gene3D" id="3.50.50.100">
    <property type="match status" value="1"/>
</dbReference>